<dbReference type="InterPro" id="IPR008183">
    <property type="entry name" value="Aldose_1/G6P_1-epimerase"/>
</dbReference>
<keyword evidence="2" id="KW-1185">Reference proteome</keyword>
<evidence type="ECO:0000313" key="1">
    <source>
        <dbReference type="EMBL" id="MEJ5979158.1"/>
    </source>
</evidence>
<accession>A0ABU8S1R9</accession>
<dbReference type="Pfam" id="PF01263">
    <property type="entry name" value="Aldose_epim"/>
    <property type="match status" value="1"/>
</dbReference>
<gene>
    <name evidence="1" type="ORF">WG901_21070</name>
</gene>
<proteinExistence type="predicted"/>
<dbReference type="InterPro" id="IPR014718">
    <property type="entry name" value="GH-type_carb-bd"/>
</dbReference>
<organism evidence="1 2">
    <name type="scientific">Novosphingobium anseongense</name>
    <dbReference type="NCBI Taxonomy" id="3133436"/>
    <lineage>
        <taxon>Bacteria</taxon>
        <taxon>Pseudomonadati</taxon>
        <taxon>Pseudomonadota</taxon>
        <taxon>Alphaproteobacteria</taxon>
        <taxon>Sphingomonadales</taxon>
        <taxon>Sphingomonadaceae</taxon>
        <taxon>Novosphingobium</taxon>
    </lineage>
</organism>
<dbReference type="SUPFAM" id="SSF74650">
    <property type="entry name" value="Galactose mutarotase-like"/>
    <property type="match status" value="1"/>
</dbReference>
<dbReference type="Proteomes" id="UP001361239">
    <property type="component" value="Unassembled WGS sequence"/>
</dbReference>
<dbReference type="RefSeq" id="WP_339589091.1">
    <property type="nucleotide sequence ID" value="NZ_JBBHJZ010000005.1"/>
</dbReference>
<comment type="caution">
    <text evidence="1">The sequence shown here is derived from an EMBL/GenBank/DDBJ whole genome shotgun (WGS) entry which is preliminary data.</text>
</comment>
<dbReference type="Gene3D" id="2.70.98.10">
    <property type="match status" value="1"/>
</dbReference>
<dbReference type="CDD" id="cd09021">
    <property type="entry name" value="Aldose_epim_Ec_YphB"/>
    <property type="match status" value="1"/>
</dbReference>
<dbReference type="EMBL" id="JBBHJZ010000005">
    <property type="protein sequence ID" value="MEJ5979158.1"/>
    <property type="molecule type" value="Genomic_DNA"/>
</dbReference>
<sequence>MTTELEMSAGAYRLRISPERGGSILAFDWQGAELMRSATGDTILDVACFPLVPFSNRIAHGHFLCDGIERRLTPNFPGSAHPHALHGFGWLAAWTVREAAPTRCVLEHVYEPGEWPWAYVARETFALDERGLTLTLAVTNRSLSDMPAGLGFHPYFPRDEATVYHGLHMAQWQTSADGLPEAIEYAAAPRDWWGGRPAASRTVDTVYAGRVGDLRIDWPSRNLSLSLKPDDALDHTVVFTPSGEGYFCVEPVSHATNAINTDAMTMLPPGATLTASLRMETRHV</sequence>
<dbReference type="InterPro" id="IPR011013">
    <property type="entry name" value="Gal_mutarotase_sf_dom"/>
</dbReference>
<name>A0ABU8S1R9_9SPHN</name>
<evidence type="ECO:0000313" key="2">
    <source>
        <dbReference type="Proteomes" id="UP001361239"/>
    </source>
</evidence>
<protein>
    <submittedName>
        <fullName evidence="1">Aldose 1-epimerase</fullName>
    </submittedName>
</protein>
<reference evidence="1 2" key="1">
    <citation type="submission" date="2024-03" db="EMBL/GenBank/DDBJ databases">
        <authorList>
            <person name="Jo J.-H."/>
        </authorList>
    </citation>
    <scope>NUCLEOTIDE SEQUENCE [LARGE SCALE GENOMIC DNA]</scope>
    <source>
        <strain evidence="1 2">PS1R-30</strain>
    </source>
</reference>